<feature type="non-terminal residue" evidence="2">
    <location>
        <position position="1"/>
    </location>
</feature>
<evidence type="ECO:0000313" key="3">
    <source>
        <dbReference type="Proteomes" id="UP000234323"/>
    </source>
</evidence>
<reference evidence="2 3" key="1">
    <citation type="submission" date="2015-10" db="EMBL/GenBank/DDBJ databases">
        <title>Genome analyses suggest a sexual origin of heterokaryosis in a supposedly ancient asexual fungus.</title>
        <authorList>
            <person name="Ropars J."/>
            <person name="Sedzielewska K."/>
            <person name="Noel J."/>
            <person name="Charron P."/>
            <person name="Farinelli L."/>
            <person name="Marton T."/>
            <person name="Kruger M."/>
            <person name="Pelin A."/>
            <person name="Brachmann A."/>
            <person name="Corradi N."/>
        </authorList>
    </citation>
    <scope>NUCLEOTIDE SEQUENCE [LARGE SCALE GENOMIC DNA]</scope>
    <source>
        <strain evidence="2 3">A4</strain>
    </source>
</reference>
<gene>
    <name evidence="2" type="ORF">RhiirA4_490473</name>
</gene>
<feature type="region of interest" description="Disordered" evidence="1">
    <location>
        <begin position="131"/>
        <end position="155"/>
    </location>
</feature>
<comment type="caution">
    <text evidence="2">The sequence shown here is derived from an EMBL/GenBank/DDBJ whole genome shotgun (WGS) entry which is preliminary data.</text>
</comment>
<evidence type="ECO:0000313" key="2">
    <source>
        <dbReference type="EMBL" id="PKY62955.1"/>
    </source>
</evidence>
<proteinExistence type="predicted"/>
<evidence type="ECO:0000256" key="1">
    <source>
        <dbReference type="SAM" id="MobiDB-lite"/>
    </source>
</evidence>
<protein>
    <submittedName>
        <fullName evidence="2">Uncharacterized protein</fullName>
    </submittedName>
</protein>
<feature type="compositionally biased region" description="Basic residues" evidence="1">
    <location>
        <begin position="138"/>
        <end position="148"/>
    </location>
</feature>
<organism evidence="2 3">
    <name type="scientific">Rhizophagus irregularis</name>
    <dbReference type="NCBI Taxonomy" id="588596"/>
    <lineage>
        <taxon>Eukaryota</taxon>
        <taxon>Fungi</taxon>
        <taxon>Fungi incertae sedis</taxon>
        <taxon>Mucoromycota</taxon>
        <taxon>Glomeromycotina</taxon>
        <taxon>Glomeromycetes</taxon>
        <taxon>Glomerales</taxon>
        <taxon>Glomeraceae</taxon>
        <taxon>Rhizophagus</taxon>
    </lineage>
</organism>
<name>A0A2I1HVP9_9GLOM</name>
<dbReference type="AlphaFoldDB" id="A0A2I1HVP9"/>
<dbReference type="Proteomes" id="UP000234323">
    <property type="component" value="Unassembled WGS sequence"/>
</dbReference>
<dbReference type="VEuPathDB" id="FungiDB:RhiirA1_394022"/>
<dbReference type="EMBL" id="LLXI01008522">
    <property type="protein sequence ID" value="PKY62955.1"/>
    <property type="molecule type" value="Genomic_DNA"/>
</dbReference>
<keyword evidence="3" id="KW-1185">Reference proteome</keyword>
<sequence length="244" mass="27778">DNIVPKDELTSSVDLILDKVPAHLIPLIPEYPLYVGGLLNQPSPGRIKGKKLQPLMVGSDAWLAHMEEIYKEHERERKYKELKLENSIKWEVDPDRAEFREDLSRNVTAYTDAFHEYESKKLEIASRPPPLPVPINIKKGKQKKKNTHVGKASTSTSMPVIKTDKEILKDLEHTVCIYEHTVVMIIRDASYYNPEIMVMDANSKKRRADTNGNLDSHYGLSIPKKVCILLDRFGLDTSSSNDAK</sequence>
<accession>A0A2I1HVP9</accession>